<evidence type="ECO:0000256" key="1">
    <source>
        <dbReference type="SAM" id="Phobius"/>
    </source>
</evidence>
<keyword evidence="1" id="KW-1133">Transmembrane helix</keyword>
<dbReference type="EMBL" id="JACKXD010000003">
    <property type="protein sequence ID" value="MBB6646836.1"/>
    <property type="molecule type" value="Genomic_DNA"/>
</dbReference>
<dbReference type="GO" id="GO:0016787">
    <property type="term" value="F:hydrolase activity"/>
    <property type="evidence" value="ECO:0007669"/>
    <property type="project" value="UniProtKB-KW"/>
</dbReference>
<feature type="transmembrane region" description="Helical" evidence="1">
    <location>
        <begin position="256"/>
        <end position="276"/>
    </location>
</feature>
<keyword evidence="3" id="KW-1185">Reference proteome</keyword>
<evidence type="ECO:0000313" key="3">
    <source>
        <dbReference type="Proteomes" id="UP000546257"/>
    </source>
</evidence>
<name>A0A7J9SLD8_9EURY</name>
<keyword evidence="2" id="KW-0378">Hydrolase</keyword>
<keyword evidence="1" id="KW-0812">Transmembrane</keyword>
<proteinExistence type="predicted"/>
<feature type="transmembrane region" description="Helical" evidence="1">
    <location>
        <begin position="297"/>
        <end position="321"/>
    </location>
</feature>
<sequence length="322" mass="33073">MFVGHGLLVFALAVFAAEWRGWSSRRALTLGVAAGTFATLPDVDVLYAVIAIDGGRVLGGGVTAEVFWSAANSVHRSMTHSLIVAAVAGPALGAWSSRGSRTCHGLALVGLVGLVAVAVVVSGTLGGIVMGAFVVVGLATATACRRWTDLPPRLVGIAATAGLASHPWGDLLTGQPPQLFYPFDTGVLSARIALHSDPTLHLLGAFAVELATVWLAAIAVIRVTDRSWRTFYRPSGGLGATYSLAALVLLPPTLETSFHFVFSIVGLGVVCAGLSWHRSEPAPSAVAATDGGTERSGFDFGAAGLTGITVALVGYTVIYLVA</sequence>
<evidence type="ECO:0000313" key="2">
    <source>
        <dbReference type="EMBL" id="MBB6646836.1"/>
    </source>
</evidence>
<comment type="caution">
    <text evidence="2">The sequence shown here is derived from an EMBL/GenBank/DDBJ whole genome shotgun (WGS) entry which is preliminary data.</text>
</comment>
<keyword evidence="1" id="KW-0472">Membrane</keyword>
<accession>A0A7J9SLD8</accession>
<dbReference type="AlphaFoldDB" id="A0A7J9SLD8"/>
<dbReference type="RefSeq" id="WP_185193181.1">
    <property type="nucleotide sequence ID" value="NZ_JACKXD010000003.1"/>
</dbReference>
<gene>
    <name evidence="2" type="ORF">H5V44_11155</name>
</gene>
<reference evidence="2 3" key="1">
    <citation type="submission" date="2020-08" db="EMBL/GenBank/DDBJ databases">
        <authorList>
            <person name="Seo M.-J."/>
        </authorList>
    </citation>
    <scope>NUCLEOTIDE SEQUENCE [LARGE SCALE GENOMIC DNA]</scope>
    <source>
        <strain evidence="2 3">MBLA0160</strain>
    </source>
</reference>
<dbReference type="InterPro" id="IPR007404">
    <property type="entry name" value="YdjM-like"/>
</dbReference>
<feature type="transmembrane region" description="Helical" evidence="1">
    <location>
        <begin position="231"/>
        <end position="250"/>
    </location>
</feature>
<dbReference type="Proteomes" id="UP000546257">
    <property type="component" value="Unassembled WGS sequence"/>
</dbReference>
<protein>
    <submittedName>
        <fullName evidence="2">Metal-dependent hydrolase</fullName>
    </submittedName>
</protein>
<feature type="transmembrane region" description="Helical" evidence="1">
    <location>
        <begin position="107"/>
        <end position="140"/>
    </location>
</feature>
<feature type="transmembrane region" description="Helical" evidence="1">
    <location>
        <begin position="202"/>
        <end position="224"/>
    </location>
</feature>
<organism evidence="2 3">
    <name type="scientific">Halobellus ruber</name>
    <dbReference type="NCBI Taxonomy" id="2761102"/>
    <lineage>
        <taxon>Archaea</taxon>
        <taxon>Methanobacteriati</taxon>
        <taxon>Methanobacteriota</taxon>
        <taxon>Stenosarchaea group</taxon>
        <taxon>Halobacteria</taxon>
        <taxon>Halobacteriales</taxon>
        <taxon>Haloferacaceae</taxon>
        <taxon>Halobellus</taxon>
    </lineage>
</organism>
<dbReference type="Pfam" id="PF04307">
    <property type="entry name" value="YdjM"/>
    <property type="match status" value="1"/>
</dbReference>